<evidence type="ECO:0000313" key="3">
    <source>
        <dbReference type="EMBL" id="SET49954.1"/>
    </source>
</evidence>
<dbReference type="RefSeq" id="WP_242956301.1">
    <property type="nucleotide sequence ID" value="NZ_FOIM01000007.1"/>
</dbReference>
<dbReference type="GeneID" id="93280518"/>
<dbReference type="AlphaFoldDB" id="A0A1I0EWS5"/>
<feature type="transmembrane region" description="Helical" evidence="2">
    <location>
        <begin position="82"/>
        <end position="99"/>
    </location>
</feature>
<feature type="region of interest" description="Disordered" evidence="1">
    <location>
        <begin position="122"/>
        <end position="143"/>
    </location>
</feature>
<dbReference type="EMBL" id="FOIM01000007">
    <property type="protein sequence ID" value="SET49954.1"/>
    <property type="molecule type" value="Genomic_DNA"/>
</dbReference>
<organism evidence="3 4">
    <name type="scientific">Enterocloster lavalensis</name>
    <dbReference type="NCBI Taxonomy" id="460384"/>
    <lineage>
        <taxon>Bacteria</taxon>
        <taxon>Bacillati</taxon>
        <taxon>Bacillota</taxon>
        <taxon>Clostridia</taxon>
        <taxon>Lachnospirales</taxon>
        <taxon>Lachnospiraceae</taxon>
        <taxon>Enterocloster</taxon>
    </lineage>
</organism>
<keyword evidence="2" id="KW-1133">Transmembrane helix</keyword>
<evidence type="ECO:0000256" key="1">
    <source>
        <dbReference type="SAM" id="MobiDB-lite"/>
    </source>
</evidence>
<gene>
    <name evidence="3" type="ORF">SAMN05216313_10790</name>
</gene>
<proteinExistence type="predicted"/>
<keyword evidence="2" id="KW-0812">Transmembrane</keyword>
<name>A0A1I0EWS5_9FIRM</name>
<accession>A0A1I0EWS5</accession>
<reference evidence="4" key="1">
    <citation type="submission" date="2016-10" db="EMBL/GenBank/DDBJ databases">
        <authorList>
            <person name="Varghese N."/>
            <person name="Submissions S."/>
        </authorList>
    </citation>
    <scope>NUCLEOTIDE SEQUENCE [LARGE SCALE GENOMIC DNA]</scope>
    <source>
        <strain evidence="4">NLAE-zl-G277</strain>
    </source>
</reference>
<evidence type="ECO:0000313" key="4">
    <source>
        <dbReference type="Proteomes" id="UP000198508"/>
    </source>
</evidence>
<protein>
    <submittedName>
        <fullName evidence="3">Uncharacterized protein</fullName>
    </submittedName>
</protein>
<dbReference type="Proteomes" id="UP000198508">
    <property type="component" value="Unassembled WGS sequence"/>
</dbReference>
<evidence type="ECO:0000256" key="2">
    <source>
        <dbReference type="SAM" id="Phobius"/>
    </source>
</evidence>
<keyword evidence="2" id="KW-0472">Membrane</keyword>
<keyword evidence="4" id="KW-1185">Reference proteome</keyword>
<sequence length="176" mass="19866">MEQAEIEGNYYLDRCHSDYHRLPMLAMIAEVKEMLEKSLEAADLRKRLLRYSPENHEVLKAMAYGPCTYSYTRLKAHDFTGIILRAAYVLAVMFFLFQLTDCVAHSKGQEGSPVYIETEMSSSAGIDNKETTPSALKETASEEPVDSIVRKAADREKRDLHAAREALYGYGTAAIF</sequence>
<dbReference type="STRING" id="460384.SAMN05216313_10790"/>